<sequence length="141" mass="16111">MIVRLVNTPEEKQQAFDVRTTVFVDEQKVPPEVELDEFDDEAIHLIGYDASEPIAASRIRFVDSYGKLERICVLKDQRGRSYGADMIKTMEEIITNEGYHQAKLNAQTPAINFYEKLGYKVISDEFIDAGIPHVTMTKQLN</sequence>
<keyword evidence="2" id="KW-0808">Transferase</keyword>
<proteinExistence type="predicted"/>
<feature type="domain" description="N-acetyltransferase" evidence="1">
    <location>
        <begin position="1"/>
        <end position="141"/>
    </location>
</feature>
<dbReference type="Proteomes" id="UP000199474">
    <property type="component" value="Unassembled WGS sequence"/>
</dbReference>
<reference evidence="3" key="1">
    <citation type="submission" date="2016-10" db="EMBL/GenBank/DDBJ databases">
        <authorList>
            <person name="Varghese N."/>
            <person name="Submissions S."/>
        </authorList>
    </citation>
    <scope>NUCLEOTIDE SEQUENCE [LARGE SCALE GENOMIC DNA]</scope>
    <source>
        <strain evidence="3">DSM 22530</strain>
    </source>
</reference>
<keyword evidence="2" id="KW-0012">Acyltransferase</keyword>
<dbReference type="AlphaFoldDB" id="A0A1I1RYD7"/>
<dbReference type="PROSITE" id="PS51186">
    <property type="entry name" value="GNAT"/>
    <property type="match status" value="1"/>
</dbReference>
<evidence type="ECO:0000313" key="2">
    <source>
        <dbReference type="EMBL" id="SFD39301.1"/>
    </source>
</evidence>
<dbReference type="CDD" id="cd04301">
    <property type="entry name" value="NAT_SF"/>
    <property type="match status" value="1"/>
</dbReference>
<organism evidence="2 3">
    <name type="scientific">Lentibacillus persicus</name>
    <dbReference type="NCBI Taxonomy" id="640948"/>
    <lineage>
        <taxon>Bacteria</taxon>
        <taxon>Bacillati</taxon>
        <taxon>Bacillota</taxon>
        <taxon>Bacilli</taxon>
        <taxon>Bacillales</taxon>
        <taxon>Bacillaceae</taxon>
        <taxon>Lentibacillus</taxon>
    </lineage>
</organism>
<keyword evidence="3" id="KW-1185">Reference proteome</keyword>
<dbReference type="GO" id="GO:0004343">
    <property type="term" value="F:glucosamine 6-phosphate N-acetyltransferase activity"/>
    <property type="evidence" value="ECO:0007669"/>
    <property type="project" value="TreeGrafter"/>
</dbReference>
<dbReference type="InterPro" id="IPR016181">
    <property type="entry name" value="Acyl_CoA_acyltransferase"/>
</dbReference>
<dbReference type="RefSeq" id="WP_090079969.1">
    <property type="nucleotide sequence ID" value="NZ_FOMR01000001.1"/>
</dbReference>
<dbReference type="InterPro" id="IPR039143">
    <property type="entry name" value="GNPNAT1-like"/>
</dbReference>
<gene>
    <name evidence="2" type="ORF">SAMN05216238_101126</name>
</gene>
<name>A0A1I1RYD7_9BACI</name>
<evidence type="ECO:0000313" key="3">
    <source>
        <dbReference type="Proteomes" id="UP000199474"/>
    </source>
</evidence>
<dbReference type="EMBL" id="FOMR01000001">
    <property type="protein sequence ID" value="SFD39301.1"/>
    <property type="molecule type" value="Genomic_DNA"/>
</dbReference>
<evidence type="ECO:0000259" key="1">
    <source>
        <dbReference type="PROSITE" id="PS51186"/>
    </source>
</evidence>
<dbReference type="Pfam" id="PF13673">
    <property type="entry name" value="Acetyltransf_10"/>
    <property type="match status" value="1"/>
</dbReference>
<dbReference type="STRING" id="640948.SAMN05216238_101126"/>
<dbReference type="OrthoDB" id="9796171at2"/>
<dbReference type="PANTHER" id="PTHR13355">
    <property type="entry name" value="GLUCOSAMINE 6-PHOSPHATE N-ACETYLTRANSFERASE"/>
    <property type="match status" value="1"/>
</dbReference>
<dbReference type="Gene3D" id="3.40.630.30">
    <property type="match status" value="1"/>
</dbReference>
<accession>A0A1I1RYD7</accession>
<dbReference type="PANTHER" id="PTHR13355:SF11">
    <property type="entry name" value="GLUCOSAMINE 6-PHOSPHATE N-ACETYLTRANSFERASE"/>
    <property type="match status" value="1"/>
</dbReference>
<dbReference type="InterPro" id="IPR000182">
    <property type="entry name" value="GNAT_dom"/>
</dbReference>
<dbReference type="SUPFAM" id="SSF55729">
    <property type="entry name" value="Acyl-CoA N-acyltransferases (Nat)"/>
    <property type="match status" value="1"/>
</dbReference>
<protein>
    <submittedName>
        <fullName evidence="2">Predicted N-acyltransferase, GNAT family</fullName>
    </submittedName>
</protein>